<proteinExistence type="predicted"/>
<sequence>MRIRRMTTAQLINLVSEQAPGNRYRRMIDDSSRIEVLGSFVCFGIRSGAPYILLRLVNNYHRNRQVTLICVTETKTTETGILVRKTVPPVLWNEWTPDYPSTLPRKTIDRMVARSACRVAREEARCGTT</sequence>
<comment type="caution">
    <text evidence="1">The sequence shown here is derived from an EMBL/GenBank/DDBJ whole genome shotgun (WGS) entry which is preliminary data.</text>
</comment>
<evidence type="ECO:0000313" key="1">
    <source>
        <dbReference type="EMBL" id="KKK91289.1"/>
    </source>
</evidence>
<accession>A0A0F9BL08</accession>
<gene>
    <name evidence="1" type="ORF">LCGC14_2714470</name>
</gene>
<name>A0A0F9BL08_9ZZZZ</name>
<reference evidence="1" key="1">
    <citation type="journal article" date="2015" name="Nature">
        <title>Complex archaea that bridge the gap between prokaryotes and eukaryotes.</title>
        <authorList>
            <person name="Spang A."/>
            <person name="Saw J.H."/>
            <person name="Jorgensen S.L."/>
            <person name="Zaremba-Niedzwiedzka K."/>
            <person name="Martijn J."/>
            <person name="Lind A.E."/>
            <person name="van Eijk R."/>
            <person name="Schleper C."/>
            <person name="Guy L."/>
            <person name="Ettema T.J."/>
        </authorList>
    </citation>
    <scope>NUCLEOTIDE SEQUENCE</scope>
</reference>
<dbReference type="EMBL" id="LAZR01048723">
    <property type="protein sequence ID" value="KKK91289.1"/>
    <property type="molecule type" value="Genomic_DNA"/>
</dbReference>
<protein>
    <submittedName>
        <fullName evidence="1">Uncharacterized protein</fullName>
    </submittedName>
</protein>
<organism evidence="1">
    <name type="scientific">marine sediment metagenome</name>
    <dbReference type="NCBI Taxonomy" id="412755"/>
    <lineage>
        <taxon>unclassified sequences</taxon>
        <taxon>metagenomes</taxon>
        <taxon>ecological metagenomes</taxon>
    </lineage>
</organism>
<dbReference type="AlphaFoldDB" id="A0A0F9BL08"/>